<evidence type="ECO:0000256" key="5">
    <source>
        <dbReference type="SAM" id="MobiDB-lite"/>
    </source>
</evidence>
<evidence type="ECO:0000256" key="3">
    <source>
        <dbReference type="ARBA" id="ARBA00022989"/>
    </source>
</evidence>
<comment type="subcellular location">
    <subcellularLocation>
        <location evidence="1">Membrane</location>
        <topology evidence="1">Multi-pass membrane protein</topology>
    </subcellularLocation>
</comment>
<feature type="compositionally biased region" description="Low complexity" evidence="5">
    <location>
        <begin position="91"/>
        <end position="103"/>
    </location>
</feature>
<feature type="compositionally biased region" description="Polar residues" evidence="5">
    <location>
        <begin position="9"/>
        <end position="19"/>
    </location>
</feature>
<evidence type="ECO:0000256" key="2">
    <source>
        <dbReference type="ARBA" id="ARBA00022692"/>
    </source>
</evidence>
<feature type="compositionally biased region" description="Low complexity" evidence="5">
    <location>
        <begin position="27"/>
        <end position="37"/>
    </location>
</feature>
<dbReference type="Pfam" id="PF04061">
    <property type="entry name" value="ORMDL"/>
    <property type="match status" value="1"/>
</dbReference>
<evidence type="ECO:0000256" key="1">
    <source>
        <dbReference type="ARBA" id="ARBA00004141"/>
    </source>
</evidence>
<protein>
    <submittedName>
        <fullName evidence="6">Probable orm1-unfolded protein response protein</fullName>
    </submittedName>
</protein>
<feature type="compositionally biased region" description="Polar residues" evidence="5">
    <location>
        <begin position="49"/>
        <end position="67"/>
    </location>
</feature>
<dbReference type="Proteomes" id="UP000054845">
    <property type="component" value="Unassembled WGS sequence"/>
</dbReference>
<reference evidence="6 7" key="1">
    <citation type="submission" date="2014-09" db="EMBL/GenBank/DDBJ databases">
        <authorList>
            <person name="Magalhaes I.L.F."/>
            <person name="Oliveira U."/>
            <person name="Santos F.R."/>
            <person name="Vidigal T.H.D.A."/>
            <person name="Brescovit A.D."/>
            <person name="Santos A.J."/>
        </authorList>
    </citation>
    <scope>NUCLEOTIDE SEQUENCE [LARGE SCALE GENOMIC DNA]</scope>
</reference>
<dbReference type="InterPro" id="IPR007203">
    <property type="entry name" value="ORMDL"/>
</dbReference>
<evidence type="ECO:0000313" key="6">
    <source>
        <dbReference type="EMBL" id="CEH12318.1"/>
    </source>
</evidence>
<keyword evidence="4" id="KW-0472">Membrane</keyword>
<feature type="compositionally biased region" description="Polar residues" evidence="5">
    <location>
        <begin position="74"/>
        <end position="86"/>
    </location>
</feature>
<keyword evidence="7" id="KW-1185">Reference proteome</keyword>
<dbReference type="STRING" id="401625.A0A0P1BAR1"/>
<name>A0A0P1BAR1_9BASI</name>
<sequence length="307" mass="33018">MASSSSASGTPVPSPTLTTTHHRGSRSPPSASNAPPSLTVTPPSAAPRTASSNVIQTHPPTFGSGTDNEAGGINVTSPLPSGSSDPANFPVVSSVISTSDRSSAPGTGGVKRPDNYNRKRSGSLVHVEKIQLSPVELLDQSAGFNPNAEWVNYKGAWVIHVVLIIAGKILVECIPGISQDISWTIVNLGYIIISHIMFHHVQGTPFESNGGAYDAYTLWEQIDHGAQYTPAKKWLTSVPIALFLISTHYTRYNLYLFALNFCATVFSLIPKLPMLHRLRFKILPNTPYPSRPNTPTISRPNSAAGWR</sequence>
<keyword evidence="2" id="KW-0812">Transmembrane</keyword>
<evidence type="ECO:0000256" key="4">
    <source>
        <dbReference type="ARBA" id="ARBA00023136"/>
    </source>
</evidence>
<evidence type="ECO:0000313" key="7">
    <source>
        <dbReference type="Proteomes" id="UP000054845"/>
    </source>
</evidence>
<organism evidence="6 7">
    <name type="scientific">Ceraceosorus bombacis</name>
    <dbReference type="NCBI Taxonomy" id="401625"/>
    <lineage>
        <taxon>Eukaryota</taxon>
        <taxon>Fungi</taxon>
        <taxon>Dikarya</taxon>
        <taxon>Basidiomycota</taxon>
        <taxon>Ustilaginomycotina</taxon>
        <taxon>Exobasidiomycetes</taxon>
        <taxon>Ceraceosorales</taxon>
        <taxon>Ceraceosoraceae</taxon>
        <taxon>Ceraceosorus</taxon>
    </lineage>
</organism>
<dbReference type="EMBL" id="CCYA01000149">
    <property type="protein sequence ID" value="CEH12318.1"/>
    <property type="molecule type" value="Genomic_DNA"/>
</dbReference>
<dbReference type="PANTHER" id="PTHR12665">
    <property type="entry name" value="ORMDL PROTEINS"/>
    <property type="match status" value="1"/>
</dbReference>
<dbReference type="GO" id="GO:0005789">
    <property type="term" value="C:endoplasmic reticulum membrane"/>
    <property type="evidence" value="ECO:0007669"/>
    <property type="project" value="InterPro"/>
</dbReference>
<proteinExistence type="predicted"/>
<dbReference type="OrthoDB" id="1932233at2759"/>
<accession>A0A0P1BAR1</accession>
<keyword evidence="3" id="KW-1133">Transmembrane helix</keyword>
<feature type="region of interest" description="Disordered" evidence="5">
    <location>
        <begin position="1"/>
        <end position="118"/>
    </location>
</feature>
<dbReference type="AlphaFoldDB" id="A0A0P1BAR1"/>